<evidence type="ECO:0000256" key="1">
    <source>
        <dbReference type="SAM" id="SignalP"/>
    </source>
</evidence>
<feature type="chain" id="PRO_5046412177" evidence="1">
    <location>
        <begin position="20"/>
        <end position="117"/>
    </location>
</feature>
<keyword evidence="3" id="KW-1185">Reference proteome</keyword>
<evidence type="ECO:0000313" key="3">
    <source>
        <dbReference type="Proteomes" id="UP001307889"/>
    </source>
</evidence>
<feature type="signal peptide" evidence="1">
    <location>
        <begin position="1"/>
        <end position="19"/>
    </location>
</feature>
<name>A0ABN7A6Y3_9HEMI</name>
<dbReference type="EMBL" id="AP028909">
    <property type="protein sequence ID" value="BES88018.1"/>
    <property type="molecule type" value="Genomic_DNA"/>
</dbReference>
<proteinExistence type="predicted"/>
<gene>
    <name evidence="2" type="ORF">NTJ_00824</name>
</gene>
<accession>A0ABN7A6Y3</accession>
<evidence type="ECO:0000313" key="2">
    <source>
        <dbReference type="EMBL" id="BES88018.1"/>
    </source>
</evidence>
<keyword evidence="1" id="KW-0732">Signal</keyword>
<organism evidence="2 3">
    <name type="scientific">Nesidiocoris tenuis</name>
    <dbReference type="NCBI Taxonomy" id="355587"/>
    <lineage>
        <taxon>Eukaryota</taxon>
        <taxon>Metazoa</taxon>
        <taxon>Ecdysozoa</taxon>
        <taxon>Arthropoda</taxon>
        <taxon>Hexapoda</taxon>
        <taxon>Insecta</taxon>
        <taxon>Pterygota</taxon>
        <taxon>Neoptera</taxon>
        <taxon>Paraneoptera</taxon>
        <taxon>Hemiptera</taxon>
        <taxon>Heteroptera</taxon>
        <taxon>Panheteroptera</taxon>
        <taxon>Cimicomorpha</taxon>
        <taxon>Miridae</taxon>
        <taxon>Dicyphina</taxon>
        <taxon>Nesidiocoris</taxon>
    </lineage>
</organism>
<dbReference type="Proteomes" id="UP001307889">
    <property type="component" value="Chromosome 1"/>
</dbReference>
<reference evidence="2 3" key="1">
    <citation type="submission" date="2023-09" db="EMBL/GenBank/DDBJ databases">
        <title>Nesidiocoris tenuis whole genome shotgun sequence.</title>
        <authorList>
            <person name="Shibata T."/>
            <person name="Shimoda M."/>
            <person name="Kobayashi T."/>
            <person name="Uehara T."/>
        </authorList>
    </citation>
    <scope>NUCLEOTIDE SEQUENCE [LARGE SCALE GENOMIC DNA]</scope>
    <source>
        <strain evidence="2 3">Japan</strain>
    </source>
</reference>
<protein>
    <submittedName>
        <fullName evidence="2">Uncharacterized protein</fullName>
    </submittedName>
</protein>
<sequence>MFNPWMALAILTIIAMVASDNVRDLEVVRALTRSEMQAMFEEAMKTRGGHLAKPKTQESSNLAAIEQAKLSSCKFGIDCESKGNRCKTDDCEKPPGNGITTNYPLSTRRWRGLLITG</sequence>